<dbReference type="Gene3D" id="1.10.4200.10">
    <property type="entry name" value="Triphosphoribosyl-dephospho-CoA protein"/>
    <property type="match status" value="2"/>
</dbReference>
<dbReference type="AlphaFoldDB" id="A0A2X2F6S8"/>
<reference evidence="7 8" key="1">
    <citation type="submission" date="2018-06" db="EMBL/GenBank/DDBJ databases">
        <authorList>
            <consortium name="Pathogen Informatics"/>
            <person name="Doyle S."/>
        </authorList>
    </citation>
    <scope>NUCLEOTIDE SEQUENCE [LARGE SCALE GENOMIC DNA]</scope>
    <source>
        <strain evidence="7 8">NCTC11842</strain>
    </source>
</reference>
<evidence type="ECO:0000313" key="8">
    <source>
        <dbReference type="Proteomes" id="UP000250443"/>
    </source>
</evidence>
<keyword evidence="2 5" id="KW-0808">Transferase</keyword>
<dbReference type="InterPro" id="IPR002736">
    <property type="entry name" value="CitG"/>
</dbReference>
<dbReference type="GO" id="GO:0046917">
    <property type="term" value="F:triphosphoribosyl-dephospho-CoA synthase activity"/>
    <property type="evidence" value="ECO:0007669"/>
    <property type="project" value="UniProtKB-UniRule"/>
</dbReference>
<keyword evidence="4 5" id="KW-0067">ATP-binding</keyword>
<gene>
    <name evidence="5 7" type="primary">mdcB</name>
    <name evidence="6" type="ORF">IRZ65_11775</name>
    <name evidence="7" type="ORF">NCTC11842_05451</name>
</gene>
<dbReference type="NCBIfam" id="NF002315">
    <property type="entry name" value="PRK01237.1"/>
    <property type="match status" value="1"/>
</dbReference>
<comment type="similarity">
    <text evidence="5">Belongs to the CitG/MdcB family.</text>
</comment>
<evidence type="ECO:0000256" key="1">
    <source>
        <dbReference type="ARBA" id="ARBA00001210"/>
    </source>
</evidence>
<proteinExistence type="inferred from homology"/>
<dbReference type="Proteomes" id="UP000250443">
    <property type="component" value="Unassembled WGS sequence"/>
</dbReference>
<evidence type="ECO:0000256" key="4">
    <source>
        <dbReference type="ARBA" id="ARBA00022840"/>
    </source>
</evidence>
<evidence type="ECO:0000256" key="3">
    <source>
        <dbReference type="ARBA" id="ARBA00022741"/>
    </source>
</evidence>
<comment type="function">
    <text evidence="5">Involved in the formation of 2-(5''-phosphoribosyl)-3'-dephosphocoenzyme-A, the prosthetic group of the acyl-carrier protein of the malonate decarboxylase.</text>
</comment>
<keyword evidence="9" id="KW-1185">Reference proteome</keyword>
<reference evidence="6 9" key="2">
    <citation type="submission" date="2020-10" db="EMBL/GenBank/DDBJ databases">
        <title>Genome sequences of Pseudomonas isolates.</title>
        <authorList>
            <person name="Wessels L."/>
            <person name="Reich F."/>
            <person name="Hammerl J."/>
        </authorList>
    </citation>
    <scope>NUCLEOTIDE SEQUENCE [LARGE SCALE GENOMIC DNA]</scope>
    <source>
        <strain evidence="6 9">20-MO00624-0</strain>
    </source>
</reference>
<dbReference type="Pfam" id="PF01874">
    <property type="entry name" value="CitG"/>
    <property type="match status" value="1"/>
</dbReference>
<dbReference type="EC" id="2.4.2.52" evidence="5"/>
<protein>
    <recommendedName>
        <fullName evidence="5">Probable 2-(5''-triphosphoribosyl)-3'-dephosphocoenzyme-A synthase</fullName>
        <shortName evidence="5">2-(5''-triphosphoribosyl)-3'-dephospho-CoA synthase</shortName>
        <ecNumber evidence="5">2.4.2.52</ecNumber>
    </recommendedName>
</protein>
<keyword evidence="6" id="KW-0328">Glycosyltransferase</keyword>
<dbReference type="GO" id="GO:0051191">
    <property type="term" value="P:prosthetic group biosynthetic process"/>
    <property type="evidence" value="ECO:0007669"/>
    <property type="project" value="TreeGrafter"/>
</dbReference>
<evidence type="ECO:0000256" key="5">
    <source>
        <dbReference type="HAMAP-Rule" id="MF_01883"/>
    </source>
</evidence>
<dbReference type="PANTHER" id="PTHR30201:SF2">
    <property type="entry name" value="2-(5''-TRIPHOSPHORIBOSYL)-3'-DEPHOSPHOCOENZYME-A SYNTHASE"/>
    <property type="match status" value="1"/>
</dbReference>
<evidence type="ECO:0000313" key="6">
    <source>
        <dbReference type="EMBL" id="MBF8641362.1"/>
    </source>
</evidence>
<dbReference type="PANTHER" id="PTHR30201">
    <property type="entry name" value="TRIPHOSPHORIBOSYL-DEPHOSPHO-COA SYNTHASE"/>
    <property type="match status" value="1"/>
</dbReference>
<name>A0A2X2F6S8_PSELU</name>
<dbReference type="NCBIfam" id="TIGR03132">
    <property type="entry name" value="malonate_mdcB"/>
    <property type="match status" value="1"/>
</dbReference>
<dbReference type="InterPro" id="IPR017555">
    <property type="entry name" value="TriPribosyl-deP-CoA_syn"/>
</dbReference>
<dbReference type="HAMAP" id="MF_01883">
    <property type="entry name" value="MdcB"/>
    <property type="match status" value="1"/>
</dbReference>
<dbReference type="RefSeq" id="WP_010798978.1">
    <property type="nucleotide sequence ID" value="NZ_CP069263.1"/>
</dbReference>
<organism evidence="7 8">
    <name type="scientific">Pseudomonas luteola</name>
    <dbReference type="NCBI Taxonomy" id="47886"/>
    <lineage>
        <taxon>Bacteria</taxon>
        <taxon>Pseudomonadati</taxon>
        <taxon>Pseudomonadota</taxon>
        <taxon>Gammaproteobacteria</taxon>
        <taxon>Pseudomonadales</taxon>
        <taxon>Pseudomonadaceae</taxon>
        <taxon>Pseudomonas</taxon>
    </lineage>
</organism>
<dbReference type="Proteomes" id="UP000626180">
    <property type="component" value="Unassembled WGS sequence"/>
</dbReference>
<comment type="catalytic activity">
    <reaction evidence="1 5">
        <text>3'-dephospho-CoA + ATP = 2'-(5''-triphospho-alpha-D-ribosyl)-3'-dephospho-CoA + adenine</text>
        <dbReference type="Rhea" id="RHEA:15117"/>
        <dbReference type="ChEBI" id="CHEBI:16708"/>
        <dbReference type="ChEBI" id="CHEBI:30616"/>
        <dbReference type="ChEBI" id="CHEBI:57328"/>
        <dbReference type="ChEBI" id="CHEBI:61378"/>
        <dbReference type="EC" id="2.4.2.52"/>
    </reaction>
</comment>
<accession>A0A2X2F6S8</accession>
<keyword evidence="3 5" id="KW-0547">Nucleotide-binding</keyword>
<dbReference type="GO" id="GO:0016757">
    <property type="term" value="F:glycosyltransferase activity"/>
    <property type="evidence" value="ECO:0007669"/>
    <property type="project" value="UniProtKB-KW"/>
</dbReference>
<dbReference type="GO" id="GO:0005524">
    <property type="term" value="F:ATP binding"/>
    <property type="evidence" value="ECO:0007669"/>
    <property type="project" value="UniProtKB-KW"/>
</dbReference>
<evidence type="ECO:0000313" key="7">
    <source>
        <dbReference type="EMBL" id="SPZ16419.1"/>
    </source>
</evidence>
<dbReference type="EMBL" id="UAUF01000015">
    <property type="protein sequence ID" value="SPZ16419.1"/>
    <property type="molecule type" value="Genomic_DNA"/>
</dbReference>
<sequence length="294" mass="30874">MRTLIAVPLPSSIAGQLADLAVHVLIDEADLSPKPGLVDRRSNGAHSDLNLGLMHSSAYALRQTFQDMAEAASAAKDLDQSLRETLGQLGRKGESVMLETTGGVNTHRGAIWALGLLTAAAAFKPEHCSPADVAHRAALLARLPDRFAPEVQNSHGLRACARYGLPGAREQAQAGFPAVVGHGLPQLLKSRAKGAGEQNARLDALIAIMVVLPDTCILHRAGLEGLDALQQGAQAVLAQDGSATLAGRRALRQLDDALLRLNASPGGAADLLAATLFLDRLESCLQRSAISWKP</sequence>
<evidence type="ECO:0000313" key="9">
    <source>
        <dbReference type="Proteomes" id="UP000626180"/>
    </source>
</evidence>
<dbReference type="EMBL" id="JADMCD010000005">
    <property type="protein sequence ID" value="MBF8641362.1"/>
    <property type="molecule type" value="Genomic_DNA"/>
</dbReference>
<evidence type="ECO:0000256" key="2">
    <source>
        <dbReference type="ARBA" id="ARBA00022679"/>
    </source>
</evidence>